<comment type="caution">
    <text evidence="1">The sequence shown here is derived from an EMBL/GenBank/DDBJ whole genome shotgun (WGS) entry which is preliminary data.</text>
</comment>
<dbReference type="Proteomes" id="UP001472677">
    <property type="component" value="Unassembled WGS sequence"/>
</dbReference>
<proteinExistence type="predicted"/>
<name>A0ABR2D640_9ROSI</name>
<gene>
    <name evidence="1" type="ORF">V6N12_013297</name>
</gene>
<accession>A0ABR2D640</accession>
<protein>
    <submittedName>
        <fullName evidence="1">Uncharacterized protein</fullName>
    </submittedName>
</protein>
<keyword evidence="2" id="KW-1185">Reference proteome</keyword>
<evidence type="ECO:0000313" key="2">
    <source>
        <dbReference type="Proteomes" id="UP001472677"/>
    </source>
</evidence>
<sequence length="96" mass="11055">MVAEWLRLKESGDVLSLMQRLRGLKAFLHDWNLSTFGNVDHGIKGVMKHIDAFDNHCRDDLGSQELIEQRRLLQRELWKLPSLVSRTIAVGLTGSW</sequence>
<organism evidence="1 2">
    <name type="scientific">Hibiscus sabdariffa</name>
    <name type="common">roselle</name>
    <dbReference type="NCBI Taxonomy" id="183260"/>
    <lineage>
        <taxon>Eukaryota</taxon>
        <taxon>Viridiplantae</taxon>
        <taxon>Streptophyta</taxon>
        <taxon>Embryophyta</taxon>
        <taxon>Tracheophyta</taxon>
        <taxon>Spermatophyta</taxon>
        <taxon>Magnoliopsida</taxon>
        <taxon>eudicotyledons</taxon>
        <taxon>Gunneridae</taxon>
        <taxon>Pentapetalae</taxon>
        <taxon>rosids</taxon>
        <taxon>malvids</taxon>
        <taxon>Malvales</taxon>
        <taxon>Malvaceae</taxon>
        <taxon>Malvoideae</taxon>
        <taxon>Hibiscus</taxon>
    </lineage>
</organism>
<evidence type="ECO:0000313" key="1">
    <source>
        <dbReference type="EMBL" id="KAK8530796.1"/>
    </source>
</evidence>
<reference evidence="1 2" key="1">
    <citation type="journal article" date="2024" name="G3 (Bethesda)">
        <title>Genome assembly of Hibiscus sabdariffa L. provides insights into metabolisms of medicinal natural products.</title>
        <authorList>
            <person name="Kim T."/>
        </authorList>
    </citation>
    <scope>NUCLEOTIDE SEQUENCE [LARGE SCALE GENOMIC DNA]</scope>
    <source>
        <strain evidence="1">TK-2024</strain>
        <tissue evidence="1">Old leaves</tissue>
    </source>
</reference>
<dbReference type="EMBL" id="JBBPBM010000035">
    <property type="protein sequence ID" value="KAK8530796.1"/>
    <property type="molecule type" value="Genomic_DNA"/>
</dbReference>